<reference evidence="1" key="2">
    <citation type="journal article" date="2015" name="Fish Shellfish Immunol.">
        <title>Early steps in the European eel (Anguilla anguilla)-Vibrio vulnificus interaction in the gills: Role of the RtxA13 toxin.</title>
        <authorList>
            <person name="Callol A."/>
            <person name="Pajuelo D."/>
            <person name="Ebbesson L."/>
            <person name="Teles M."/>
            <person name="MacKenzie S."/>
            <person name="Amaro C."/>
        </authorList>
    </citation>
    <scope>NUCLEOTIDE SEQUENCE</scope>
</reference>
<sequence length="49" mass="5668">MFVICSTLRETPQHFKFAHSRYSFTNSSLAPLQILEHLANESQFKAGRK</sequence>
<dbReference type="AlphaFoldDB" id="A0A0E9X4D4"/>
<proteinExistence type="predicted"/>
<accession>A0A0E9X4D4</accession>
<name>A0A0E9X4D4_ANGAN</name>
<protein>
    <submittedName>
        <fullName evidence="1">Uncharacterized protein</fullName>
    </submittedName>
</protein>
<organism evidence="1">
    <name type="scientific">Anguilla anguilla</name>
    <name type="common">European freshwater eel</name>
    <name type="synonym">Muraena anguilla</name>
    <dbReference type="NCBI Taxonomy" id="7936"/>
    <lineage>
        <taxon>Eukaryota</taxon>
        <taxon>Metazoa</taxon>
        <taxon>Chordata</taxon>
        <taxon>Craniata</taxon>
        <taxon>Vertebrata</taxon>
        <taxon>Euteleostomi</taxon>
        <taxon>Actinopterygii</taxon>
        <taxon>Neopterygii</taxon>
        <taxon>Teleostei</taxon>
        <taxon>Anguilliformes</taxon>
        <taxon>Anguillidae</taxon>
        <taxon>Anguilla</taxon>
    </lineage>
</organism>
<reference evidence="1" key="1">
    <citation type="submission" date="2014-11" db="EMBL/GenBank/DDBJ databases">
        <authorList>
            <person name="Amaro Gonzalez C."/>
        </authorList>
    </citation>
    <scope>NUCLEOTIDE SEQUENCE</scope>
</reference>
<evidence type="ECO:0000313" key="1">
    <source>
        <dbReference type="EMBL" id="JAH96553.1"/>
    </source>
</evidence>
<dbReference type="EMBL" id="GBXM01012024">
    <property type="protein sequence ID" value="JAH96553.1"/>
    <property type="molecule type" value="Transcribed_RNA"/>
</dbReference>